<gene>
    <name evidence="13" type="ORF">NAF29_11715</name>
</gene>
<evidence type="ECO:0000313" key="14">
    <source>
        <dbReference type="Proteomes" id="UP001165393"/>
    </source>
</evidence>
<evidence type="ECO:0000256" key="10">
    <source>
        <dbReference type="SAM" id="Coils"/>
    </source>
</evidence>
<comment type="subcellular location">
    <subcellularLocation>
        <location evidence="1 9">Cell inner membrane</location>
        <topology evidence="1 9">Single-pass membrane protein</topology>
    </subcellularLocation>
</comment>
<feature type="transmembrane region" description="Helical" evidence="9">
    <location>
        <begin position="30"/>
        <end position="48"/>
    </location>
</feature>
<dbReference type="PRINTS" id="PR01490">
    <property type="entry name" value="RTXTOXIND"/>
</dbReference>
<evidence type="ECO:0000256" key="2">
    <source>
        <dbReference type="ARBA" id="ARBA00009477"/>
    </source>
</evidence>
<evidence type="ECO:0000256" key="7">
    <source>
        <dbReference type="ARBA" id="ARBA00022989"/>
    </source>
</evidence>
<evidence type="ECO:0000259" key="12">
    <source>
        <dbReference type="Pfam" id="PF26002"/>
    </source>
</evidence>
<dbReference type="Proteomes" id="UP001165393">
    <property type="component" value="Unassembled WGS sequence"/>
</dbReference>
<feature type="coiled-coil region" evidence="10">
    <location>
        <begin position="174"/>
        <end position="208"/>
    </location>
</feature>
<dbReference type="PANTHER" id="PTHR30386:SF26">
    <property type="entry name" value="TRANSPORT PROTEIN COMB"/>
    <property type="match status" value="1"/>
</dbReference>
<evidence type="ECO:0000256" key="6">
    <source>
        <dbReference type="ARBA" id="ARBA00022692"/>
    </source>
</evidence>
<evidence type="ECO:0000256" key="5">
    <source>
        <dbReference type="ARBA" id="ARBA00022519"/>
    </source>
</evidence>
<dbReference type="InterPro" id="IPR010129">
    <property type="entry name" value="T1SS_HlyD"/>
</dbReference>
<protein>
    <recommendedName>
        <fullName evidence="9">Membrane fusion protein (MFP) family protein</fullName>
    </recommendedName>
</protein>
<dbReference type="GO" id="GO:0005886">
    <property type="term" value="C:plasma membrane"/>
    <property type="evidence" value="ECO:0007669"/>
    <property type="project" value="UniProtKB-SubCell"/>
</dbReference>
<evidence type="ECO:0000256" key="4">
    <source>
        <dbReference type="ARBA" id="ARBA00022475"/>
    </source>
</evidence>
<keyword evidence="6 9" id="KW-0812">Transmembrane</keyword>
<keyword evidence="14" id="KW-1185">Reference proteome</keyword>
<dbReference type="NCBIfam" id="TIGR01843">
    <property type="entry name" value="type_I_hlyD"/>
    <property type="match status" value="1"/>
</dbReference>
<feature type="domain" description="AprE-like beta-barrel" evidence="12">
    <location>
        <begin position="345"/>
        <end position="434"/>
    </location>
</feature>
<comment type="similarity">
    <text evidence="2 9">Belongs to the membrane fusion protein (MFP) (TC 8.A.1) family.</text>
</comment>
<keyword evidence="4 9" id="KW-1003">Cell membrane</keyword>
<evidence type="ECO:0000259" key="11">
    <source>
        <dbReference type="Pfam" id="PF25994"/>
    </source>
</evidence>
<dbReference type="GO" id="GO:0009306">
    <property type="term" value="P:protein secretion"/>
    <property type="evidence" value="ECO:0007669"/>
    <property type="project" value="InterPro"/>
</dbReference>
<feature type="domain" description="AprE-like long alpha-helical hairpin" evidence="11">
    <location>
        <begin position="114"/>
        <end position="302"/>
    </location>
</feature>
<evidence type="ECO:0000313" key="13">
    <source>
        <dbReference type="EMBL" id="MCM2680333.1"/>
    </source>
</evidence>
<dbReference type="RefSeq" id="WP_251261759.1">
    <property type="nucleotide sequence ID" value="NZ_JAMQGP010000005.1"/>
</dbReference>
<dbReference type="Pfam" id="PF25994">
    <property type="entry name" value="HH_AprE"/>
    <property type="match status" value="1"/>
</dbReference>
<organism evidence="13 14">
    <name type="scientific">Echinimonas agarilytica</name>
    <dbReference type="NCBI Taxonomy" id="1215918"/>
    <lineage>
        <taxon>Bacteria</taxon>
        <taxon>Pseudomonadati</taxon>
        <taxon>Pseudomonadota</taxon>
        <taxon>Gammaproteobacteria</taxon>
        <taxon>Alteromonadales</taxon>
        <taxon>Echinimonadaceae</taxon>
        <taxon>Echinimonas</taxon>
    </lineage>
</organism>
<dbReference type="Pfam" id="PF26002">
    <property type="entry name" value="Beta-barrel_AprE"/>
    <property type="match status" value="1"/>
</dbReference>
<dbReference type="PROSITE" id="PS00543">
    <property type="entry name" value="HLYD_FAMILY"/>
    <property type="match status" value="1"/>
</dbReference>
<dbReference type="PANTHER" id="PTHR30386">
    <property type="entry name" value="MEMBRANE FUSION SUBUNIT OF EMRAB-TOLC MULTIDRUG EFFLUX PUMP"/>
    <property type="match status" value="1"/>
</dbReference>
<dbReference type="AlphaFoldDB" id="A0AA42B8C4"/>
<dbReference type="InterPro" id="IPR050739">
    <property type="entry name" value="MFP"/>
</dbReference>
<evidence type="ECO:0000256" key="3">
    <source>
        <dbReference type="ARBA" id="ARBA00022448"/>
    </source>
</evidence>
<dbReference type="InterPro" id="IPR058982">
    <property type="entry name" value="Beta-barrel_AprE"/>
</dbReference>
<evidence type="ECO:0000256" key="8">
    <source>
        <dbReference type="ARBA" id="ARBA00023136"/>
    </source>
</evidence>
<evidence type="ECO:0000256" key="1">
    <source>
        <dbReference type="ARBA" id="ARBA00004377"/>
    </source>
</evidence>
<dbReference type="Gene3D" id="2.40.30.170">
    <property type="match status" value="1"/>
</dbReference>
<keyword evidence="8 9" id="KW-0472">Membrane</keyword>
<accession>A0AA42B8C4</accession>
<keyword evidence="3 9" id="KW-0813">Transport</keyword>
<dbReference type="InterPro" id="IPR006144">
    <property type="entry name" value="Secretion_HlyD_CS"/>
</dbReference>
<comment type="caution">
    <text evidence="13">The sequence shown here is derived from an EMBL/GenBank/DDBJ whole genome shotgun (WGS) entry which is preliminary data.</text>
</comment>
<evidence type="ECO:0000256" key="9">
    <source>
        <dbReference type="RuleBase" id="RU365093"/>
    </source>
</evidence>
<dbReference type="InterPro" id="IPR058781">
    <property type="entry name" value="HH_AprE-like"/>
</dbReference>
<sequence length="457" mass="51016">MKQQPTDQELSLMSDRSAAMLLNTPKGARTMLWSIGIFLVLALMWAAFAEIDEVAVGSGKVIPSQQMQVIQNLEGGIVAEIFIKEGQAVEVGTPLIRLDDTLLNSEFRERNRSYDDHRVIIARLKDEIASVDTFANSVSEEEQTVIVSDAFLSEFDEELPTLTKRERRVLRGRINGLTSAMEVLEQQREQAENDLSALQGKLVSVTRSYHLAEQEIELMRPLVEEGVVSQIEFLQKLREENNLKGEMNAARLAIPKARNTIEETLEKREEVAAKFRSESLRDLSRFESESGKIVESRVGLEDKVNRTLVRSPVNGTIQKLNINTVGGVVQPGMNLVEIVPIDGKLLVEAKIKPEDIAFIRNDLSAVVKFTAYDFAIYGGINGKVVNVSPDTVLDEEGNSFYLVRVETEKSYLGNEQAPLPIITGMLTSVDIMTGKKSVLDYLLKPITRARANALRER</sequence>
<keyword evidence="5 9" id="KW-0997">Cell inner membrane</keyword>
<keyword evidence="7 9" id="KW-1133">Transmembrane helix</keyword>
<proteinExistence type="inferred from homology"/>
<dbReference type="EMBL" id="JAMQGP010000005">
    <property type="protein sequence ID" value="MCM2680333.1"/>
    <property type="molecule type" value="Genomic_DNA"/>
</dbReference>
<name>A0AA42B8C4_9GAMM</name>
<reference evidence="13 14" key="1">
    <citation type="journal article" date="2013" name="Antonie Van Leeuwenhoek">
        <title>Echinimonas agarilytica gen. nov., sp. nov., a new gammaproteobacterium isolated from the sea urchin Strongylocentrotus intermedius.</title>
        <authorList>
            <person name="Nedashkovskaya O.I."/>
            <person name="Stenkova A.M."/>
            <person name="Zhukova N.V."/>
            <person name="Van Trappen S."/>
            <person name="Lee J.S."/>
            <person name="Kim S.B."/>
        </authorList>
    </citation>
    <scope>NUCLEOTIDE SEQUENCE [LARGE SCALE GENOMIC DNA]</scope>
    <source>
        <strain evidence="13 14">KMM 6351</strain>
    </source>
</reference>
<keyword evidence="10" id="KW-0175">Coiled coil</keyword>